<dbReference type="InterPro" id="IPR019734">
    <property type="entry name" value="TPR_rpt"/>
</dbReference>
<keyword evidence="2 3" id="KW-0802">TPR repeat</keyword>
<feature type="compositionally biased region" description="Basic and acidic residues" evidence="4">
    <location>
        <begin position="1"/>
        <end position="26"/>
    </location>
</feature>
<feature type="transmembrane region" description="Helical" evidence="5">
    <location>
        <begin position="164"/>
        <end position="183"/>
    </location>
</feature>
<organism evidence="6 7">
    <name type="scientific">Pseudoduganella aquatica</name>
    <dbReference type="NCBI Taxonomy" id="2660641"/>
    <lineage>
        <taxon>Bacteria</taxon>
        <taxon>Pseudomonadati</taxon>
        <taxon>Pseudomonadota</taxon>
        <taxon>Betaproteobacteria</taxon>
        <taxon>Burkholderiales</taxon>
        <taxon>Oxalobacteraceae</taxon>
        <taxon>Telluria group</taxon>
        <taxon>Pseudoduganella</taxon>
    </lineage>
</organism>
<proteinExistence type="predicted"/>
<dbReference type="Pfam" id="PF13432">
    <property type="entry name" value="TPR_16"/>
    <property type="match status" value="1"/>
</dbReference>
<gene>
    <name evidence="6" type="ORF">GTP77_11235</name>
</gene>
<reference evidence="6 7" key="1">
    <citation type="submission" date="2019-12" db="EMBL/GenBank/DDBJ databases">
        <title>Novel species isolated from a subtropical stream in China.</title>
        <authorList>
            <person name="Lu H."/>
        </authorList>
    </citation>
    <scope>NUCLEOTIDE SEQUENCE [LARGE SCALE GENOMIC DNA]</scope>
    <source>
        <strain evidence="6 7">FT127W</strain>
    </source>
</reference>
<dbReference type="SMART" id="SM00028">
    <property type="entry name" value="TPR"/>
    <property type="match status" value="4"/>
</dbReference>
<dbReference type="EMBL" id="WWCU01000010">
    <property type="protein sequence ID" value="MYN07908.1"/>
    <property type="molecule type" value="Genomic_DNA"/>
</dbReference>
<sequence>MQALKKAERSKQHTLLDEETADKPSEAFDEVLALTPQDLAQDRFQPRPTEFSLEPLDETLLPEQADEQIPALTPAEEAPHDPTPPQARVGGEHAASPAAEARHKMESGTGPDHGTRSWPRSAPGAGAEAGTGTGTGAGAAARVRAAARTAADEKLGWDPARVRLAVLGGILLLVVALFGYLFWRATTSPGPGANLPMVPMPPPDAAGAKTGTIVVPPGSTLGGPVAADVPGTQPGGAGDHPAPSGAAQPQAPSTGITLATPYPRGASGQGSMLGSPRGAPPASNTVMATPEEIEQAMQMQAGQQGGSPPPFAASAHAAPPAGAGGVNGGAAGLSGMSGAGSAGANGAASAGTRPADAAWASGDIKVSRHSNAPRLSPALQNGYQALLSGDLTAAAEHYAAALRQEPNNRDALLGNAAVALRRNDAAQASASYTRLLELDPSDADALAGLLSLRPGDATQSEQRLKALLRKTPDAAPIQFALGNLYARQARWTDAQQAYFRAYTASPDNPDYAFNLAIGLDRLNQPKLALTYYQRALALSQSAPAGFDAEAVRARMRQLGAPD</sequence>
<dbReference type="Gene3D" id="1.25.40.10">
    <property type="entry name" value="Tetratricopeptide repeat domain"/>
    <property type="match status" value="2"/>
</dbReference>
<keyword evidence="7" id="KW-1185">Reference proteome</keyword>
<feature type="region of interest" description="Disordered" evidence="4">
    <location>
        <begin position="1"/>
        <end position="137"/>
    </location>
</feature>
<evidence type="ECO:0000256" key="1">
    <source>
        <dbReference type="ARBA" id="ARBA00022737"/>
    </source>
</evidence>
<evidence type="ECO:0000256" key="2">
    <source>
        <dbReference type="ARBA" id="ARBA00022803"/>
    </source>
</evidence>
<evidence type="ECO:0000256" key="4">
    <source>
        <dbReference type="SAM" id="MobiDB-lite"/>
    </source>
</evidence>
<dbReference type="PANTHER" id="PTHR45586:SF1">
    <property type="entry name" value="LIPOPOLYSACCHARIDE ASSEMBLY PROTEIN B"/>
    <property type="match status" value="1"/>
</dbReference>
<keyword evidence="5" id="KW-0812">Transmembrane</keyword>
<dbReference type="InterPro" id="IPR011990">
    <property type="entry name" value="TPR-like_helical_dom_sf"/>
</dbReference>
<keyword evidence="5" id="KW-0472">Membrane</keyword>
<feature type="region of interest" description="Disordered" evidence="4">
    <location>
        <begin position="219"/>
        <end position="285"/>
    </location>
</feature>
<feature type="repeat" description="TPR" evidence="3">
    <location>
        <begin position="475"/>
        <end position="508"/>
    </location>
</feature>
<keyword evidence="5" id="KW-1133">Transmembrane helix</keyword>
<name>A0A7X4HAZ3_9BURK</name>
<dbReference type="PROSITE" id="PS50005">
    <property type="entry name" value="TPR"/>
    <property type="match status" value="1"/>
</dbReference>
<dbReference type="SUPFAM" id="SSF48452">
    <property type="entry name" value="TPR-like"/>
    <property type="match status" value="1"/>
</dbReference>
<evidence type="ECO:0000313" key="6">
    <source>
        <dbReference type="EMBL" id="MYN07908.1"/>
    </source>
</evidence>
<dbReference type="Proteomes" id="UP000450676">
    <property type="component" value="Unassembled WGS sequence"/>
</dbReference>
<evidence type="ECO:0000313" key="7">
    <source>
        <dbReference type="Proteomes" id="UP000450676"/>
    </source>
</evidence>
<protein>
    <submittedName>
        <fullName evidence="6">Tetratricopeptide repeat protein</fullName>
    </submittedName>
</protein>
<feature type="region of interest" description="Disordered" evidence="4">
    <location>
        <begin position="298"/>
        <end position="322"/>
    </location>
</feature>
<feature type="compositionally biased region" description="Low complexity" evidence="4">
    <location>
        <begin position="241"/>
        <end position="253"/>
    </location>
</feature>
<feature type="compositionally biased region" description="Gly residues" evidence="4">
    <location>
        <begin position="127"/>
        <end position="137"/>
    </location>
</feature>
<dbReference type="PANTHER" id="PTHR45586">
    <property type="entry name" value="TPR REPEAT-CONTAINING PROTEIN PA4667"/>
    <property type="match status" value="1"/>
</dbReference>
<dbReference type="RefSeq" id="WP_161072251.1">
    <property type="nucleotide sequence ID" value="NZ_WWCU01000010.1"/>
</dbReference>
<dbReference type="AlphaFoldDB" id="A0A7X4HAZ3"/>
<feature type="compositionally biased region" description="Low complexity" evidence="4">
    <location>
        <begin position="312"/>
        <end position="321"/>
    </location>
</feature>
<dbReference type="Pfam" id="PF14559">
    <property type="entry name" value="TPR_19"/>
    <property type="match status" value="1"/>
</dbReference>
<comment type="caution">
    <text evidence="6">The sequence shown here is derived from an EMBL/GenBank/DDBJ whole genome shotgun (WGS) entry which is preliminary data.</text>
</comment>
<evidence type="ECO:0000256" key="5">
    <source>
        <dbReference type="SAM" id="Phobius"/>
    </source>
</evidence>
<evidence type="ECO:0000256" key="3">
    <source>
        <dbReference type="PROSITE-ProRule" id="PRU00339"/>
    </source>
</evidence>
<dbReference type="InterPro" id="IPR051012">
    <property type="entry name" value="CellSynth/LPSAsmb/PSIAsmb"/>
</dbReference>
<accession>A0A7X4HAZ3</accession>
<keyword evidence="1" id="KW-0677">Repeat</keyword>